<dbReference type="OrthoDB" id="5294829at2"/>
<gene>
    <name evidence="2" type="ORF">C7I55_16045</name>
</gene>
<dbReference type="PROSITE" id="PS51318">
    <property type="entry name" value="TAT"/>
    <property type="match status" value="1"/>
</dbReference>
<dbReference type="HAMAP" id="MF_00775">
    <property type="entry name" value="UPF0311"/>
    <property type="match status" value="1"/>
</dbReference>
<organism evidence="2 3">
    <name type="scientific">Allosphingosinicella deserti</name>
    <dbReference type="NCBI Taxonomy" id="2116704"/>
    <lineage>
        <taxon>Bacteria</taxon>
        <taxon>Pseudomonadati</taxon>
        <taxon>Pseudomonadota</taxon>
        <taxon>Alphaproteobacteria</taxon>
        <taxon>Sphingomonadales</taxon>
        <taxon>Sphingomonadaceae</taxon>
        <taxon>Allosphingosinicella</taxon>
    </lineage>
</organism>
<dbReference type="RefSeq" id="WP_106514029.1">
    <property type="nucleotide sequence ID" value="NZ_PXYI01000005.1"/>
</dbReference>
<sequence length="186" mass="19818">MMDTVDRRSVLASGALLAAVGRAGNAATAAQPRFAAPALVHVFSVTVMIGAPQELGLVDGARKRVIPITGGTIRGPRLTGKVLPGGADWQTIRSDGVADIWARYTLEAEEGALISVTNPGYRRGPAEVLARIARGETVDPALYYFRTSPRFEAAVPGPHAWLTSSVFLCSAARYAERVELDIFEVQ</sequence>
<accession>A0A2P7QLJ0</accession>
<proteinExistence type="inferred from homology"/>
<dbReference type="Gene3D" id="2.40.160.20">
    <property type="match status" value="1"/>
</dbReference>
<dbReference type="InterPro" id="IPR006311">
    <property type="entry name" value="TAT_signal"/>
</dbReference>
<dbReference type="InterPro" id="IPR020915">
    <property type="entry name" value="UPF0311"/>
</dbReference>
<name>A0A2P7QLJ0_9SPHN</name>
<dbReference type="AlphaFoldDB" id="A0A2P7QLJ0"/>
<evidence type="ECO:0000256" key="1">
    <source>
        <dbReference type="HAMAP-Rule" id="MF_00775"/>
    </source>
</evidence>
<dbReference type="PANTHER" id="PTHR37315">
    <property type="entry name" value="UPF0311 PROTEIN BLR7842"/>
    <property type="match status" value="1"/>
</dbReference>
<dbReference type="Proteomes" id="UP000241167">
    <property type="component" value="Unassembled WGS sequence"/>
</dbReference>
<comment type="caution">
    <text evidence="2">The sequence shown here is derived from an EMBL/GenBank/DDBJ whole genome shotgun (WGS) entry which is preliminary data.</text>
</comment>
<comment type="similarity">
    <text evidence="1">Belongs to the UPF0311 family.</text>
</comment>
<dbReference type="PANTHER" id="PTHR37315:SF1">
    <property type="entry name" value="UPF0311 PROTEIN BLR7842"/>
    <property type="match status" value="1"/>
</dbReference>
<dbReference type="Pfam" id="PF11578">
    <property type="entry name" value="DUF3237"/>
    <property type="match status" value="1"/>
</dbReference>
<reference evidence="2 3" key="1">
    <citation type="submission" date="2018-03" db="EMBL/GenBank/DDBJ databases">
        <title>The draft genome of Sphingosinicella sp. GL-C-18.</title>
        <authorList>
            <person name="Liu L."/>
            <person name="Li L."/>
            <person name="Liang L."/>
            <person name="Zhang X."/>
            <person name="Wang T."/>
        </authorList>
    </citation>
    <scope>NUCLEOTIDE SEQUENCE [LARGE SCALE GENOMIC DNA]</scope>
    <source>
        <strain evidence="2 3">GL-C-18</strain>
    </source>
</reference>
<protein>
    <recommendedName>
        <fullName evidence="1">UPF0311 protein C7I55_16045</fullName>
    </recommendedName>
</protein>
<evidence type="ECO:0000313" key="2">
    <source>
        <dbReference type="EMBL" id="PSJ38837.1"/>
    </source>
</evidence>
<keyword evidence="3" id="KW-1185">Reference proteome</keyword>
<evidence type="ECO:0000313" key="3">
    <source>
        <dbReference type="Proteomes" id="UP000241167"/>
    </source>
</evidence>
<dbReference type="EMBL" id="PXYI01000005">
    <property type="protein sequence ID" value="PSJ38837.1"/>
    <property type="molecule type" value="Genomic_DNA"/>
</dbReference>